<keyword evidence="3" id="KW-1003">Cell membrane</keyword>
<keyword evidence="4" id="KW-0997">Cell inner membrane</keyword>
<feature type="transmembrane region" description="Helical" evidence="8">
    <location>
        <begin position="320"/>
        <end position="343"/>
    </location>
</feature>
<evidence type="ECO:0000313" key="11">
    <source>
        <dbReference type="Proteomes" id="UP000432089"/>
    </source>
</evidence>
<comment type="caution">
    <text evidence="10">The sequence shown here is derived from an EMBL/GenBank/DDBJ whole genome shotgun (WGS) entry which is preliminary data.</text>
</comment>
<comment type="subcellular location">
    <subcellularLocation>
        <location evidence="1">Cell inner membrane</location>
        <topology evidence="1">Multi-pass membrane protein</topology>
    </subcellularLocation>
    <subcellularLocation>
        <location evidence="8">Cell membrane</location>
        <topology evidence="8">Multi-pass membrane protein</topology>
    </subcellularLocation>
</comment>
<keyword evidence="6 8" id="KW-1133">Transmembrane helix</keyword>
<feature type="transmembrane region" description="Helical" evidence="8">
    <location>
        <begin position="414"/>
        <end position="434"/>
    </location>
</feature>
<feature type="transmembrane region" description="Helical" evidence="8">
    <location>
        <begin position="215"/>
        <end position="234"/>
    </location>
</feature>
<feature type="transmembrane region" description="Helical" evidence="8">
    <location>
        <begin position="546"/>
        <end position="567"/>
    </location>
</feature>
<evidence type="ECO:0000256" key="8">
    <source>
        <dbReference type="RuleBase" id="RU363032"/>
    </source>
</evidence>
<protein>
    <submittedName>
        <fullName evidence="10">Iron ABC transporter permease</fullName>
    </submittedName>
</protein>
<reference evidence="10 11" key="1">
    <citation type="submission" date="2019-09" db="EMBL/GenBank/DDBJ databases">
        <title>YIM 132180 draft genome.</title>
        <authorList>
            <person name="Zhang K."/>
        </authorList>
    </citation>
    <scope>NUCLEOTIDE SEQUENCE [LARGE SCALE GENOMIC DNA]</scope>
    <source>
        <strain evidence="10 11">YIM 132180</strain>
    </source>
</reference>
<feature type="transmembrane region" description="Helical" evidence="8">
    <location>
        <begin position="440"/>
        <end position="463"/>
    </location>
</feature>
<dbReference type="GO" id="GO:0055085">
    <property type="term" value="P:transmembrane transport"/>
    <property type="evidence" value="ECO:0007669"/>
    <property type="project" value="InterPro"/>
</dbReference>
<evidence type="ECO:0000256" key="2">
    <source>
        <dbReference type="ARBA" id="ARBA00022448"/>
    </source>
</evidence>
<keyword evidence="7 8" id="KW-0472">Membrane</keyword>
<comment type="similarity">
    <text evidence="8">Belongs to the binding-protein-dependent transport system permease family.</text>
</comment>
<evidence type="ECO:0000256" key="5">
    <source>
        <dbReference type="ARBA" id="ARBA00022692"/>
    </source>
</evidence>
<dbReference type="EMBL" id="VZDO01000016">
    <property type="protein sequence ID" value="KAB0677522.1"/>
    <property type="molecule type" value="Genomic_DNA"/>
</dbReference>
<sequence length="576" mass="60663">MILVGRAPATVSLLAPLRFRLRSAVSQPIRLVVVGGAIAVLLAIVAYPLAYLLKFSLTDPSGRASLATLRELVAEPGMTDAVLNSTLLVLCVTAAALALGVPLAWLVARTDVPGKAIVAGAAGVAFVIPTFVTVIAWMFLAAPNSGYLNKLVRAATGSRAPAFDVVSFSGLVFMEAVHLYPLVFFAVTAALANVDASNEQAAQVLGAGRLRTLRTITLPLVLPAVLASAILVMLDTLSSFGAPAVIGTMANFQVLTTKVYDLVAYPPRLNLAAATAMPIVAFTLLCLGAQRLLIGRDDYRTLTGKAVRDEPVRLGRWRPLATVFVAAAVLVTAVLPVAALALLSTLRAFGLPVKASNLVLDHYRTMLDPSFPGLGAMQNSLILALATATVCVTLGTICAWVVERSRLFGRGAITTLIMIAYGFPSIAFGLGIMLGYVGAFYGTLTILLIAYAAKQLPVAYVMIRSGLKQITADLEEAARISGASWLRTLLDITLPLVKGAAGIAWILIFSLSLRELSMSVLLSQTDTQVMSTIIVQFIQDGAVEPAAALSIVVVAVSLAVLLVVWRFTGRSATEFH</sequence>
<dbReference type="Pfam" id="PF00528">
    <property type="entry name" value="BPD_transp_1"/>
    <property type="match status" value="2"/>
</dbReference>
<feature type="domain" description="ABC transmembrane type-1" evidence="9">
    <location>
        <begin position="82"/>
        <end position="288"/>
    </location>
</feature>
<dbReference type="PANTHER" id="PTHR43357:SF4">
    <property type="entry name" value="INNER MEMBRANE ABC TRANSPORTER PERMEASE PROTEIN YDCV"/>
    <property type="match status" value="1"/>
</dbReference>
<feature type="transmembrane region" description="Helical" evidence="8">
    <location>
        <begin position="381"/>
        <end position="402"/>
    </location>
</feature>
<feature type="transmembrane region" description="Helical" evidence="8">
    <location>
        <begin position="177"/>
        <end position="194"/>
    </location>
</feature>
<evidence type="ECO:0000313" key="10">
    <source>
        <dbReference type="EMBL" id="KAB0677522.1"/>
    </source>
</evidence>
<evidence type="ECO:0000256" key="3">
    <source>
        <dbReference type="ARBA" id="ARBA00022475"/>
    </source>
</evidence>
<keyword evidence="2 8" id="KW-0813">Transport</keyword>
<feature type="transmembrane region" description="Helical" evidence="8">
    <location>
        <begin position="28"/>
        <end position="50"/>
    </location>
</feature>
<feature type="transmembrane region" description="Helical" evidence="8">
    <location>
        <begin position="87"/>
        <end position="108"/>
    </location>
</feature>
<dbReference type="RefSeq" id="WP_150972000.1">
    <property type="nucleotide sequence ID" value="NZ_VZDO01000016.1"/>
</dbReference>
<dbReference type="AlphaFoldDB" id="A0A7V7PLT3"/>
<organism evidence="10 11">
    <name type="scientific">Plantimonas leprariae</name>
    <dbReference type="NCBI Taxonomy" id="2615207"/>
    <lineage>
        <taxon>Bacteria</taxon>
        <taxon>Pseudomonadati</taxon>
        <taxon>Pseudomonadota</taxon>
        <taxon>Alphaproteobacteria</taxon>
        <taxon>Hyphomicrobiales</taxon>
        <taxon>Aurantimonadaceae</taxon>
        <taxon>Plantimonas</taxon>
    </lineage>
</organism>
<evidence type="ECO:0000256" key="4">
    <source>
        <dbReference type="ARBA" id="ARBA00022519"/>
    </source>
</evidence>
<name>A0A7V7PLT3_9HYPH</name>
<keyword evidence="5 8" id="KW-0812">Transmembrane</keyword>
<dbReference type="Gene3D" id="1.10.3720.10">
    <property type="entry name" value="MetI-like"/>
    <property type="match status" value="2"/>
</dbReference>
<accession>A0A7V7PLT3</accession>
<dbReference type="InterPro" id="IPR035906">
    <property type="entry name" value="MetI-like_sf"/>
</dbReference>
<dbReference type="SUPFAM" id="SSF161098">
    <property type="entry name" value="MetI-like"/>
    <property type="match status" value="2"/>
</dbReference>
<gene>
    <name evidence="10" type="ORF">F6X38_17760</name>
</gene>
<dbReference type="CDD" id="cd06261">
    <property type="entry name" value="TM_PBP2"/>
    <property type="match status" value="2"/>
</dbReference>
<dbReference type="GO" id="GO:0005886">
    <property type="term" value="C:plasma membrane"/>
    <property type="evidence" value="ECO:0007669"/>
    <property type="project" value="UniProtKB-SubCell"/>
</dbReference>
<dbReference type="InterPro" id="IPR000515">
    <property type="entry name" value="MetI-like"/>
</dbReference>
<feature type="domain" description="ABC transmembrane type-1" evidence="9">
    <location>
        <begin position="377"/>
        <end position="564"/>
    </location>
</feature>
<evidence type="ECO:0000256" key="1">
    <source>
        <dbReference type="ARBA" id="ARBA00004429"/>
    </source>
</evidence>
<evidence type="ECO:0000256" key="6">
    <source>
        <dbReference type="ARBA" id="ARBA00022989"/>
    </source>
</evidence>
<evidence type="ECO:0000259" key="9">
    <source>
        <dbReference type="PROSITE" id="PS50928"/>
    </source>
</evidence>
<feature type="transmembrane region" description="Helical" evidence="8">
    <location>
        <begin position="117"/>
        <end position="140"/>
    </location>
</feature>
<proteinExistence type="inferred from homology"/>
<dbReference type="PANTHER" id="PTHR43357">
    <property type="entry name" value="INNER MEMBRANE ABC TRANSPORTER PERMEASE PROTEIN YDCV"/>
    <property type="match status" value="1"/>
</dbReference>
<evidence type="ECO:0000256" key="7">
    <source>
        <dbReference type="ARBA" id="ARBA00023136"/>
    </source>
</evidence>
<keyword evidence="11" id="KW-1185">Reference proteome</keyword>
<dbReference type="PROSITE" id="PS50928">
    <property type="entry name" value="ABC_TM1"/>
    <property type="match status" value="2"/>
</dbReference>
<dbReference type="Proteomes" id="UP000432089">
    <property type="component" value="Unassembled WGS sequence"/>
</dbReference>
<feature type="transmembrane region" description="Helical" evidence="8">
    <location>
        <begin position="271"/>
        <end position="294"/>
    </location>
</feature>
<feature type="transmembrane region" description="Helical" evidence="8">
    <location>
        <begin position="489"/>
        <end position="513"/>
    </location>
</feature>